<comment type="function">
    <text evidence="5">Catalyzes the irreversible transfer of a propylamine group from the amino donor S-adenosylmethioninamine (decarboxy-AdoMet) to putrescine (1,4-diaminobutane) to yield spermidine.</text>
</comment>
<dbReference type="InterPro" id="IPR030374">
    <property type="entry name" value="PABS"/>
</dbReference>
<evidence type="ECO:0000256" key="4">
    <source>
        <dbReference type="ARBA" id="ARBA00023115"/>
    </source>
</evidence>
<evidence type="ECO:0000259" key="7">
    <source>
        <dbReference type="PROSITE" id="PS51006"/>
    </source>
</evidence>
<feature type="transmembrane region" description="Helical" evidence="5">
    <location>
        <begin position="103"/>
        <end position="124"/>
    </location>
</feature>
<dbReference type="InterPro" id="IPR001045">
    <property type="entry name" value="Spermi_synthase"/>
</dbReference>
<protein>
    <recommendedName>
        <fullName evidence="5">Polyamine aminopropyltransferase</fullName>
    </recommendedName>
    <alternativeName>
        <fullName evidence="5">Putrescine aminopropyltransferase</fullName>
        <shortName evidence="5">PAPT</shortName>
    </alternativeName>
    <alternativeName>
        <fullName evidence="5">Spermidine synthase</fullName>
        <shortName evidence="5">SPDS</shortName>
        <shortName evidence="5">SPDSY</shortName>
        <ecNumber evidence="5">2.5.1.16</ecNumber>
    </alternativeName>
</protein>
<dbReference type="HAMAP" id="MF_00198">
    <property type="entry name" value="Spermidine_synth"/>
    <property type="match status" value="1"/>
</dbReference>
<evidence type="ECO:0000256" key="3">
    <source>
        <dbReference type="ARBA" id="ARBA00023066"/>
    </source>
</evidence>
<dbReference type="KEGG" id="tpx:Turpa_0259"/>
<evidence type="ECO:0000313" key="9">
    <source>
        <dbReference type="Proteomes" id="UP000006048"/>
    </source>
</evidence>
<comment type="similarity">
    <text evidence="1 5">Belongs to the spermidine/spermine synthase family.</text>
</comment>
<dbReference type="GO" id="GO:0008295">
    <property type="term" value="P:spermidine biosynthetic process"/>
    <property type="evidence" value="ECO:0007669"/>
    <property type="project" value="UniProtKB-UniRule"/>
</dbReference>
<sequence length="512" mass="57916">MRSAKIQSSLLLFSAFLIAACGLVYELIAGTVSSYLLGDSVTQFSRTIGVYLFAMGVGSYLSRFILRNAIEKFIDLEIALALVGGFAAPLLFIVFSFTAHYAFVLYALLIVIGTLVGLEIPLLLRILKDRMNFRDLVARVLSLDYIGGLVAAVSFPILLLRPEVGLIRASILAGILNVLVAFVALYVFQAQVRLRLLLVKACAVLLVLVVALVYSKPIQGFLDQELHNDPVVYSEQSHYQKIVITSWHEYFSLFLNNNLQFNSFDEYRYHEALVHVPVQMVLDRRGPKAPLRVLIMGGGDGLAIREFLRYPNVVGVDLVDIDPAMTKLAREHPWLRDLNRDALADKRVNVFHEDAFIYIEKPKSQYDVVILDFPDPGNFAIGKLYSDMFFHRLKRVLAPGAVAVTQSTSPFVARTAFWCIHNTVESQGYKTLPYHAYVPSFGEWGFVAFSREPLAMPQKLLLENEMRFLTREVLQSMAFFPADMARVATEVQTLMTQNLVHYYEREWHRATR</sequence>
<evidence type="ECO:0000256" key="2">
    <source>
        <dbReference type="ARBA" id="ARBA00022679"/>
    </source>
</evidence>
<dbReference type="UniPathway" id="UPA00248">
    <property type="reaction ID" value="UER00314"/>
</dbReference>
<dbReference type="HOGENOM" id="CLU_034289_1_0_12"/>
<keyword evidence="9" id="KW-1185">Reference proteome</keyword>
<organism evidence="8 9">
    <name type="scientific">Turneriella parva (strain ATCC BAA-1111 / DSM 21527 / NCTC 11395 / H)</name>
    <name type="common">Leptospira parva</name>
    <dbReference type="NCBI Taxonomy" id="869212"/>
    <lineage>
        <taxon>Bacteria</taxon>
        <taxon>Pseudomonadati</taxon>
        <taxon>Spirochaetota</taxon>
        <taxon>Spirochaetia</taxon>
        <taxon>Leptospirales</taxon>
        <taxon>Leptospiraceae</taxon>
        <taxon>Turneriella</taxon>
    </lineage>
</organism>
<feature type="binding site" evidence="5">
    <location>
        <position position="300"/>
    </location>
    <ligand>
        <name>spermidine</name>
        <dbReference type="ChEBI" id="CHEBI:57834"/>
    </ligand>
</feature>
<keyword evidence="5" id="KW-0812">Transmembrane</keyword>
<feature type="transmembrane region" description="Helical" evidence="5">
    <location>
        <begin position="48"/>
        <end position="66"/>
    </location>
</feature>
<dbReference type="PROSITE" id="PS51006">
    <property type="entry name" value="PABS_2"/>
    <property type="match status" value="1"/>
</dbReference>
<feature type="binding site" evidence="5">
    <location>
        <position position="270"/>
    </location>
    <ligand>
        <name>spermidine</name>
        <dbReference type="ChEBI" id="CHEBI:57834"/>
    </ligand>
</feature>
<dbReference type="Pfam" id="PF01564">
    <property type="entry name" value="Spermine_synth"/>
    <property type="match status" value="1"/>
</dbReference>
<keyword evidence="3 5" id="KW-0745">Spermidine biosynthesis</keyword>
<proteinExistence type="inferred from homology"/>
<keyword evidence="2 5" id="KW-0808">Transferase</keyword>
<name>I4B0W2_TURPD</name>
<dbReference type="GO" id="GO:0005886">
    <property type="term" value="C:plasma membrane"/>
    <property type="evidence" value="ECO:0007669"/>
    <property type="project" value="UniProtKB-SubCell"/>
</dbReference>
<comment type="subcellular location">
    <subcellularLocation>
        <location evidence="5">Cell membrane</location>
        <topology evidence="5">Multi-pass membrane protein</topology>
    </subcellularLocation>
</comment>
<dbReference type="PANTHER" id="PTHR43317">
    <property type="entry name" value="THERMOSPERMINE SYNTHASE ACAULIS5"/>
    <property type="match status" value="1"/>
</dbReference>
<feature type="transmembrane region" description="Helical" evidence="5">
    <location>
        <begin position="166"/>
        <end position="188"/>
    </location>
</feature>
<dbReference type="GO" id="GO:0004766">
    <property type="term" value="F:spermidine synthase activity"/>
    <property type="evidence" value="ECO:0007669"/>
    <property type="project" value="UniProtKB-UniRule"/>
</dbReference>
<dbReference type="CDD" id="cd02440">
    <property type="entry name" value="AdoMet_MTases"/>
    <property type="match status" value="1"/>
</dbReference>
<evidence type="ECO:0000313" key="8">
    <source>
        <dbReference type="EMBL" id="AFM10919.1"/>
    </source>
</evidence>
<dbReference type="NCBIfam" id="NF002956">
    <property type="entry name" value="PRK03612.1"/>
    <property type="match status" value="1"/>
</dbReference>
<comment type="subunit">
    <text evidence="5">Homodimer or homotetramer.</text>
</comment>
<dbReference type="Gene3D" id="3.40.50.150">
    <property type="entry name" value="Vaccinia Virus protein VP39"/>
    <property type="match status" value="1"/>
</dbReference>
<feature type="transmembrane region" description="Helical" evidence="5">
    <location>
        <begin position="195"/>
        <end position="214"/>
    </location>
</feature>
<dbReference type="SUPFAM" id="SSF53335">
    <property type="entry name" value="S-adenosyl-L-methionine-dependent methyltransferases"/>
    <property type="match status" value="1"/>
</dbReference>
<feature type="active site" description="Proton acceptor" evidence="5 6">
    <location>
        <position position="372"/>
    </location>
</feature>
<keyword evidence="4 5" id="KW-0620">Polyamine biosynthesis</keyword>
<dbReference type="InterPro" id="IPR029063">
    <property type="entry name" value="SAM-dependent_MTases_sf"/>
</dbReference>
<keyword evidence="5" id="KW-1133">Transmembrane helix</keyword>
<feature type="binding site" evidence="5">
    <location>
        <begin position="354"/>
        <end position="355"/>
    </location>
    <ligand>
        <name>S-methyl-5'-thioadenosine</name>
        <dbReference type="ChEBI" id="CHEBI:17509"/>
    </ligand>
</feature>
<dbReference type="AlphaFoldDB" id="I4B0W2"/>
<comment type="caution">
    <text evidence="5">Lacks conserved residue(s) required for the propagation of feature annotation.</text>
</comment>
<feature type="binding site" evidence="5">
    <location>
        <position position="240"/>
    </location>
    <ligand>
        <name>S-methyl-5'-thioadenosine</name>
        <dbReference type="ChEBI" id="CHEBI:17509"/>
    </ligand>
</feature>
<keyword evidence="5" id="KW-0472">Membrane</keyword>
<gene>
    <name evidence="5" type="primary">speE</name>
    <name evidence="8" type="ordered locus">Turpa_0259</name>
</gene>
<accession>I4B0W2</accession>
<dbReference type="PROSITE" id="PS51257">
    <property type="entry name" value="PROKAR_LIPOPROTEIN"/>
    <property type="match status" value="1"/>
</dbReference>
<evidence type="ECO:0000256" key="1">
    <source>
        <dbReference type="ARBA" id="ARBA00007867"/>
    </source>
</evidence>
<dbReference type="PANTHER" id="PTHR43317:SF1">
    <property type="entry name" value="THERMOSPERMINE SYNTHASE ACAULIS5"/>
    <property type="match status" value="1"/>
</dbReference>
<evidence type="ECO:0000256" key="6">
    <source>
        <dbReference type="PROSITE-ProRule" id="PRU00354"/>
    </source>
</evidence>
<feature type="transmembrane region" description="Helical" evidence="5">
    <location>
        <begin position="136"/>
        <end position="160"/>
    </location>
</feature>
<dbReference type="STRING" id="869212.Turpa_0259"/>
<dbReference type="GO" id="GO:0010487">
    <property type="term" value="F:thermospermine synthase activity"/>
    <property type="evidence" value="ECO:0007669"/>
    <property type="project" value="UniProtKB-ARBA"/>
</dbReference>
<keyword evidence="5" id="KW-1003">Cell membrane</keyword>
<feature type="binding site" evidence="5">
    <location>
        <position position="320"/>
    </location>
    <ligand>
        <name>S-methyl-5'-thioadenosine</name>
        <dbReference type="ChEBI" id="CHEBI:17509"/>
    </ligand>
</feature>
<comment type="catalytic activity">
    <reaction evidence="5">
        <text>S-adenosyl 3-(methylsulfanyl)propylamine + putrescine = S-methyl-5'-thioadenosine + spermidine + H(+)</text>
        <dbReference type="Rhea" id="RHEA:12721"/>
        <dbReference type="ChEBI" id="CHEBI:15378"/>
        <dbReference type="ChEBI" id="CHEBI:17509"/>
        <dbReference type="ChEBI" id="CHEBI:57443"/>
        <dbReference type="ChEBI" id="CHEBI:57834"/>
        <dbReference type="ChEBI" id="CHEBI:326268"/>
        <dbReference type="EC" id="2.5.1.16"/>
    </reaction>
</comment>
<feature type="domain" description="PABS" evidence="7">
    <location>
        <begin position="203"/>
        <end position="451"/>
    </location>
</feature>
<dbReference type="PATRIC" id="fig|869212.3.peg.221"/>
<comment type="pathway">
    <text evidence="5">Amine and polyamine biosynthesis; spermidine biosynthesis; spermidine from putrescine: step 1/1.</text>
</comment>
<dbReference type="RefSeq" id="WP_014801440.1">
    <property type="nucleotide sequence ID" value="NC_018020.1"/>
</dbReference>
<feature type="transmembrane region" description="Helical" evidence="5">
    <location>
        <begin position="78"/>
        <end position="97"/>
    </location>
</feature>
<dbReference type="Proteomes" id="UP000006048">
    <property type="component" value="Chromosome"/>
</dbReference>
<evidence type="ECO:0000256" key="5">
    <source>
        <dbReference type="HAMAP-Rule" id="MF_00198"/>
    </source>
</evidence>
<reference evidence="8 9" key="1">
    <citation type="submission" date="2012-06" db="EMBL/GenBank/DDBJ databases">
        <title>The complete chromosome of genome of Turneriella parva DSM 21527.</title>
        <authorList>
            <consortium name="US DOE Joint Genome Institute (JGI-PGF)"/>
            <person name="Lucas S."/>
            <person name="Han J."/>
            <person name="Lapidus A."/>
            <person name="Bruce D."/>
            <person name="Goodwin L."/>
            <person name="Pitluck S."/>
            <person name="Peters L."/>
            <person name="Kyrpides N."/>
            <person name="Mavromatis K."/>
            <person name="Ivanova N."/>
            <person name="Mikhailova N."/>
            <person name="Chertkov O."/>
            <person name="Detter J.C."/>
            <person name="Tapia R."/>
            <person name="Han C."/>
            <person name="Land M."/>
            <person name="Hauser L."/>
            <person name="Markowitz V."/>
            <person name="Cheng J.-F."/>
            <person name="Hugenholtz P."/>
            <person name="Woyke T."/>
            <person name="Wu D."/>
            <person name="Gronow S."/>
            <person name="Wellnitz S."/>
            <person name="Brambilla E."/>
            <person name="Klenk H.-P."/>
            <person name="Eisen J.A."/>
        </authorList>
    </citation>
    <scope>NUCLEOTIDE SEQUENCE [LARGE SCALE GENOMIC DNA]</scope>
    <source>
        <strain evidence="9">ATCC BAA-1111 / DSM 21527 / NCTC 11395 / H</strain>
    </source>
</reference>
<dbReference type="EC" id="2.5.1.16" evidence="5"/>
<dbReference type="EMBL" id="CP002959">
    <property type="protein sequence ID" value="AFM10919.1"/>
    <property type="molecule type" value="Genomic_DNA"/>
</dbReference>